<sequence length="107" mass="12981">MNLATRGTQKIFLIKCHKDLCIELGNHYVYSHHFINAYFHIYWPFLVITQIHQFLCVLAHRSNVWEHPTFFVKKLHEDLHIELGTTTYTQTIFNAHFRIYKLFFRIT</sequence>
<name>A0A0V0GQS0_SOLCH</name>
<accession>A0A0V0GQS0</accession>
<proteinExistence type="predicted"/>
<organism evidence="1">
    <name type="scientific">Solanum chacoense</name>
    <name type="common">Chaco potato</name>
    <dbReference type="NCBI Taxonomy" id="4108"/>
    <lineage>
        <taxon>Eukaryota</taxon>
        <taxon>Viridiplantae</taxon>
        <taxon>Streptophyta</taxon>
        <taxon>Embryophyta</taxon>
        <taxon>Tracheophyta</taxon>
        <taxon>Spermatophyta</taxon>
        <taxon>Magnoliopsida</taxon>
        <taxon>eudicotyledons</taxon>
        <taxon>Gunneridae</taxon>
        <taxon>Pentapetalae</taxon>
        <taxon>asterids</taxon>
        <taxon>lamiids</taxon>
        <taxon>Solanales</taxon>
        <taxon>Solanaceae</taxon>
        <taxon>Solanoideae</taxon>
        <taxon>Solaneae</taxon>
        <taxon>Solanum</taxon>
    </lineage>
</organism>
<protein>
    <submittedName>
        <fullName evidence="1">Putative ovule protein</fullName>
    </submittedName>
</protein>
<evidence type="ECO:0000313" key="1">
    <source>
        <dbReference type="EMBL" id="JAP10250.1"/>
    </source>
</evidence>
<dbReference type="AlphaFoldDB" id="A0A0V0GQS0"/>
<dbReference type="EMBL" id="GEDG01033444">
    <property type="protein sequence ID" value="JAP10250.1"/>
    <property type="molecule type" value="Transcribed_RNA"/>
</dbReference>
<reference evidence="1" key="1">
    <citation type="submission" date="2015-12" db="EMBL/GenBank/DDBJ databases">
        <title>Gene expression during late stages of embryo sac development: a critical building block for successful pollen-pistil interactions.</title>
        <authorList>
            <person name="Liu Y."/>
            <person name="Joly V."/>
            <person name="Sabar M."/>
            <person name="Matton D.P."/>
        </authorList>
    </citation>
    <scope>NUCLEOTIDE SEQUENCE</scope>
</reference>